<dbReference type="PROSITE" id="PS00445">
    <property type="entry name" value="FGGY_KINASES_2"/>
    <property type="match status" value="1"/>
</dbReference>
<comment type="catalytic activity">
    <reaction evidence="8 10">
        <text>D-xylulose + ATP = D-xylulose 5-phosphate + ADP + H(+)</text>
        <dbReference type="Rhea" id="RHEA:10964"/>
        <dbReference type="ChEBI" id="CHEBI:15378"/>
        <dbReference type="ChEBI" id="CHEBI:17140"/>
        <dbReference type="ChEBI" id="CHEBI:30616"/>
        <dbReference type="ChEBI" id="CHEBI:57737"/>
        <dbReference type="ChEBI" id="CHEBI:456216"/>
        <dbReference type="EC" id="2.7.1.17"/>
    </reaction>
</comment>
<feature type="site" description="Important for activity" evidence="8">
    <location>
        <position position="10"/>
    </location>
</feature>
<keyword evidence="3 8" id="KW-0808">Transferase</keyword>
<evidence type="ECO:0000256" key="7">
    <source>
        <dbReference type="ARBA" id="ARBA00023277"/>
    </source>
</evidence>
<evidence type="ECO:0000256" key="6">
    <source>
        <dbReference type="ARBA" id="ARBA00022840"/>
    </source>
</evidence>
<reference evidence="13 14" key="1">
    <citation type="submission" date="2019-04" db="EMBL/GenBank/DDBJ databases">
        <authorList>
            <person name="Poehlein A."/>
            <person name="Bengelsdorf F.R."/>
            <person name="Duerre P."/>
            <person name="Daniel R."/>
        </authorList>
    </citation>
    <scope>NUCLEOTIDE SEQUENCE [LARGE SCALE GENOMIC DNA]</scope>
    <source>
        <strain evidence="13 14">BS-1</strain>
    </source>
</reference>
<dbReference type="Pfam" id="PF02782">
    <property type="entry name" value="FGGY_C"/>
    <property type="match status" value="1"/>
</dbReference>
<keyword evidence="6 8" id="KW-0067">ATP-binding</keyword>
<dbReference type="Gene3D" id="3.30.420.40">
    <property type="match status" value="2"/>
</dbReference>
<comment type="function">
    <text evidence="8">Catalyzes the phosphorylation of D-xylulose to D-xylulose 5-phosphate.</text>
</comment>
<dbReference type="HAMAP" id="MF_02220">
    <property type="entry name" value="XylB"/>
    <property type="match status" value="1"/>
</dbReference>
<proteinExistence type="inferred from homology"/>
<keyword evidence="2 8" id="KW-0859">Xylose metabolism</keyword>
<dbReference type="NCBIfam" id="TIGR01312">
    <property type="entry name" value="XylB"/>
    <property type="match status" value="1"/>
</dbReference>
<dbReference type="PIRSF" id="PIRSF000538">
    <property type="entry name" value="GlpK"/>
    <property type="match status" value="1"/>
</dbReference>
<evidence type="ECO:0000256" key="9">
    <source>
        <dbReference type="RuleBase" id="RU003733"/>
    </source>
</evidence>
<gene>
    <name evidence="13" type="primary">xylB_2</name>
    <name evidence="8 10" type="synonym">xylB</name>
    <name evidence="13" type="ORF">CAGA_10420</name>
</gene>
<dbReference type="PANTHER" id="PTHR43095:SF5">
    <property type="entry name" value="XYLULOSE KINASE"/>
    <property type="match status" value="1"/>
</dbReference>
<dbReference type="InterPro" id="IPR050406">
    <property type="entry name" value="FGGY_Carb_Kinase"/>
</dbReference>
<dbReference type="InterPro" id="IPR018483">
    <property type="entry name" value="Carb_kinase_FGGY_CS"/>
</dbReference>
<dbReference type="GO" id="GO:0005998">
    <property type="term" value="P:xylulose catabolic process"/>
    <property type="evidence" value="ECO:0007669"/>
    <property type="project" value="UniProtKB-UniRule"/>
</dbReference>
<evidence type="ECO:0000256" key="5">
    <source>
        <dbReference type="ARBA" id="ARBA00022777"/>
    </source>
</evidence>
<dbReference type="Proteomes" id="UP000297714">
    <property type="component" value="Unassembled WGS sequence"/>
</dbReference>
<keyword evidence="14" id="KW-1185">Reference proteome</keyword>
<name>A0A4Z0XZC9_9FIRM</name>
<keyword evidence="5 8" id="KW-0418">Kinase</keyword>
<dbReference type="GO" id="GO:0005524">
    <property type="term" value="F:ATP binding"/>
    <property type="evidence" value="ECO:0007669"/>
    <property type="project" value="UniProtKB-UniRule"/>
</dbReference>
<dbReference type="InterPro" id="IPR018485">
    <property type="entry name" value="FGGY_C"/>
</dbReference>
<feature type="active site" description="Proton acceptor" evidence="8">
    <location>
        <position position="241"/>
    </location>
</feature>
<dbReference type="GO" id="GO:0042732">
    <property type="term" value="P:D-xylose metabolic process"/>
    <property type="evidence" value="ECO:0007669"/>
    <property type="project" value="UniProtKB-KW"/>
</dbReference>
<dbReference type="InterPro" id="IPR043129">
    <property type="entry name" value="ATPase_NBD"/>
</dbReference>
<dbReference type="InterPro" id="IPR000577">
    <property type="entry name" value="Carb_kinase_FGGY"/>
</dbReference>
<feature type="domain" description="Carbohydrate kinase FGGY C-terminal" evidence="12">
    <location>
        <begin position="259"/>
        <end position="456"/>
    </location>
</feature>
<feature type="binding site" evidence="8">
    <location>
        <begin position="81"/>
        <end position="82"/>
    </location>
    <ligand>
        <name>substrate</name>
    </ligand>
</feature>
<evidence type="ECO:0000313" key="14">
    <source>
        <dbReference type="Proteomes" id="UP000297714"/>
    </source>
</evidence>
<dbReference type="EMBL" id="SRMQ01000003">
    <property type="protein sequence ID" value="TGJ76969.1"/>
    <property type="molecule type" value="Genomic_DNA"/>
</dbReference>
<dbReference type="RefSeq" id="WP_167875164.1">
    <property type="nucleotide sequence ID" value="NZ_SRMQ01000003.1"/>
</dbReference>
<evidence type="ECO:0000313" key="13">
    <source>
        <dbReference type="EMBL" id="TGJ76969.1"/>
    </source>
</evidence>
<evidence type="ECO:0000256" key="4">
    <source>
        <dbReference type="ARBA" id="ARBA00022741"/>
    </source>
</evidence>
<comment type="caution">
    <text evidence="13">The sequence shown here is derived from an EMBL/GenBank/DDBJ whole genome shotgun (WGS) entry which is preliminary data.</text>
</comment>
<dbReference type="EC" id="2.7.1.17" evidence="8 10"/>
<feature type="domain" description="Carbohydrate kinase FGGY N-terminal" evidence="11">
    <location>
        <begin position="6"/>
        <end position="247"/>
    </location>
</feature>
<keyword evidence="7 8" id="KW-0119">Carbohydrate metabolism</keyword>
<dbReference type="CDD" id="cd07808">
    <property type="entry name" value="ASKHA_NBD_FGGY_EcXK-like"/>
    <property type="match status" value="1"/>
</dbReference>
<protein>
    <recommendedName>
        <fullName evidence="8 10">Xylulose kinase</fullName>
        <shortName evidence="8 10">Xylulokinase</shortName>
        <ecNumber evidence="8 10">2.7.1.17</ecNumber>
    </recommendedName>
</protein>
<evidence type="ECO:0000259" key="12">
    <source>
        <dbReference type="Pfam" id="PF02782"/>
    </source>
</evidence>
<evidence type="ECO:0000259" key="11">
    <source>
        <dbReference type="Pfam" id="PF00370"/>
    </source>
</evidence>
<dbReference type="InterPro" id="IPR006000">
    <property type="entry name" value="Xylulokinase"/>
</dbReference>
<dbReference type="GO" id="GO:0004856">
    <property type="term" value="F:D-xylulokinase activity"/>
    <property type="evidence" value="ECO:0007669"/>
    <property type="project" value="UniProtKB-UniRule"/>
</dbReference>
<dbReference type="PANTHER" id="PTHR43095">
    <property type="entry name" value="SUGAR KINASE"/>
    <property type="match status" value="1"/>
</dbReference>
<sequence>MGNQCVLGLDVGTSGCKILALSDTGEILQSVVEEYPCYTLREGWSEQDPEDWWKGVRNGLKRILPLLGGKEICAVGFSGQMHGMVTLDENLQVVRRAILWNDQRTGKQCDEITEAAGGLERLLDITNNRMLTGYTGGKILWMKENEPENYNKTRFILNPKDYIRFKLSGEIATDVSDASGTGLFNVKERRWATDLIRKIGLDPDIFPKVVESTDAVGHVSREAAGLTGIPEGTVVAGGGGDAVISTTGLGLIKPGRIGITLGTSGVAAMGLPAFLPNPDGMLQVFCGNAPGSYNAMGVTLSAAGAYQWFRGALGEYELEKAKQTGKSAFRLLDEKAAAVPPGADGLIFLPYLTGERAPINDPNAKGAFLGLTSRHSKGHFARAVLEGVAFSLKQVYDLIMGGNMDIVSDEIVLAGGGANSPLWRQIFADVFNLPVRTVYGSAEGGSFGAALAAGVTAGIWKNLEETVPLIKPESKTLPVPENVPLYQEQYQKYTKFYGALKWSFK</sequence>
<accession>A0A4Z0XZC9</accession>
<dbReference type="PROSITE" id="PS00933">
    <property type="entry name" value="FGGY_KINASES_1"/>
    <property type="match status" value="1"/>
</dbReference>
<evidence type="ECO:0000256" key="8">
    <source>
        <dbReference type="HAMAP-Rule" id="MF_02220"/>
    </source>
</evidence>
<dbReference type="Pfam" id="PF00370">
    <property type="entry name" value="FGGY_N"/>
    <property type="match status" value="1"/>
</dbReference>
<dbReference type="AlphaFoldDB" id="A0A4Z0XZC9"/>
<organism evidence="13 14">
    <name type="scientific">Caproiciproducens galactitolivorans</name>
    <dbReference type="NCBI Taxonomy" id="642589"/>
    <lineage>
        <taxon>Bacteria</taxon>
        <taxon>Bacillati</taxon>
        <taxon>Bacillota</taxon>
        <taxon>Clostridia</taxon>
        <taxon>Eubacteriales</taxon>
        <taxon>Acutalibacteraceae</taxon>
        <taxon>Caproiciproducens</taxon>
    </lineage>
</organism>
<evidence type="ECO:0000256" key="10">
    <source>
        <dbReference type="RuleBase" id="RU364073"/>
    </source>
</evidence>
<keyword evidence="4 8" id="KW-0547">Nucleotide-binding</keyword>
<evidence type="ECO:0000256" key="3">
    <source>
        <dbReference type="ARBA" id="ARBA00022679"/>
    </source>
</evidence>
<evidence type="ECO:0000256" key="1">
    <source>
        <dbReference type="ARBA" id="ARBA00009156"/>
    </source>
</evidence>
<comment type="similarity">
    <text evidence="1 8 9">Belongs to the FGGY kinase family.</text>
</comment>
<evidence type="ECO:0000256" key="2">
    <source>
        <dbReference type="ARBA" id="ARBA00022629"/>
    </source>
</evidence>
<dbReference type="SUPFAM" id="SSF53067">
    <property type="entry name" value="Actin-like ATPase domain"/>
    <property type="match status" value="2"/>
</dbReference>
<dbReference type="InterPro" id="IPR018484">
    <property type="entry name" value="FGGY_N"/>
</dbReference>